<feature type="domain" description="DUF6697" evidence="2">
    <location>
        <begin position="316"/>
        <end position="446"/>
    </location>
</feature>
<name>M2R5U1_CERS8</name>
<dbReference type="AlphaFoldDB" id="M2R5U1"/>
<sequence>MSEGDNGHSALHTPTLYAQALSPLSENGWENAPSPSATMEPPSAAELAMELQLERMRVEEALSARDAVVTRLADACKSIRQKATLIERLQSEKSALECQGGGMEIRAGERGIREVDKRRFIGEIGRLAEIIKYLENQVKGKSEREMLQGGKENTNVIFETGHKCEVLEYDWETSVQKLLQFVNTGTTARVLRDSSNETSRSSTPATIKMERIVSSRGDTLVSELGQDMRTLSLDITRSVMHEVAPSYADPAVRIEARNTVLAGLPIPSGIPEDSLRPIVLPAPATIHEFLGTMSGSLRTQLGNYRVFHDALISWCNEREEHGYFLTPVFKCNTNPRVTTAHRWSIVDLTTKLNKPTECFYNKDEKWYYAGVYKAFWLDELSTQEWESLSNETTSAIIKETLAGRKNTSPQTIYETGQLYAAGALKVHCVALQCIGFNNTLYRAILDQATKCAQASKWRSVPWTQSPVVCSPNLNIDSFTGPRMLRGGDDGNAESNNNA</sequence>
<dbReference type="Proteomes" id="UP000016930">
    <property type="component" value="Unassembled WGS sequence"/>
</dbReference>
<dbReference type="HOGENOM" id="CLU_032738_1_0_1"/>
<evidence type="ECO:0000313" key="3">
    <source>
        <dbReference type="EMBL" id="EMD34276.1"/>
    </source>
</evidence>
<proteinExistence type="predicted"/>
<gene>
    <name evidence="3" type="ORF">CERSUDRAFT_140652</name>
</gene>
<dbReference type="EMBL" id="KB445803">
    <property type="protein sequence ID" value="EMD34276.1"/>
    <property type="molecule type" value="Genomic_DNA"/>
</dbReference>
<evidence type="ECO:0000259" key="2">
    <source>
        <dbReference type="Pfam" id="PF20411"/>
    </source>
</evidence>
<dbReference type="InterPro" id="IPR046520">
    <property type="entry name" value="DUF6697"/>
</dbReference>
<feature type="region of interest" description="Disordered" evidence="1">
    <location>
        <begin position="25"/>
        <end position="44"/>
    </location>
</feature>
<protein>
    <recommendedName>
        <fullName evidence="2">DUF6697 domain-containing protein</fullName>
    </recommendedName>
</protein>
<reference evidence="3 4" key="1">
    <citation type="journal article" date="2012" name="Proc. Natl. Acad. Sci. U.S.A.">
        <title>Comparative genomics of Ceriporiopsis subvermispora and Phanerochaete chrysosporium provide insight into selective ligninolysis.</title>
        <authorList>
            <person name="Fernandez-Fueyo E."/>
            <person name="Ruiz-Duenas F.J."/>
            <person name="Ferreira P."/>
            <person name="Floudas D."/>
            <person name="Hibbett D.S."/>
            <person name="Canessa P."/>
            <person name="Larrondo L.F."/>
            <person name="James T.Y."/>
            <person name="Seelenfreund D."/>
            <person name="Lobos S."/>
            <person name="Polanco R."/>
            <person name="Tello M."/>
            <person name="Honda Y."/>
            <person name="Watanabe T."/>
            <person name="Watanabe T."/>
            <person name="Ryu J.S."/>
            <person name="Kubicek C.P."/>
            <person name="Schmoll M."/>
            <person name="Gaskell J."/>
            <person name="Hammel K.E."/>
            <person name="St John F.J."/>
            <person name="Vanden Wymelenberg A."/>
            <person name="Sabat G."/>
            <person name="Splinter BonDurant S."/>
            <person name="Syed K."/>
            <person name="Yadav J.S."/>
            <person name="Doddapaneni H."/>
            <person name="Subramanian V."/>
            <person name="Lavin J.L."/>
            <person name="Oguiza J.A."/>
            <person name="Perez G."/>
            <person name="Pisabarro A.G."/>
            <person name="Ramirez L."/>
            <person name="Santoyo F."/>
            <person name="Master E."/>
            <person name="Coutinho P.M."/>
            <person name="Henrissat B."/>
            <person name="Lombard V."/>
            <person name="Magnuson J.K."/>
            <person name="Kuees U."/>
            <person name="Hori C."/>
            <person name="Igarashi K."/>
            <person name="Samejima M."/>
            <person name="Held B.W."/>
            <person name="Barry K.W."/>
            <person name="LaButti K.M."/>
            <person name="Lapidus A."/>
            <person name="Lindquist E.A."/>
            <person name="Lucas S.M."/>
            <person name="Riley R."/>
            <person name="Salamov A.A."/>
            <person name="Hoffmeister D."/>
            <person name="Schwenk D."/>
            <person name="Hadar Y."/>
            <person name="Yarden O."/>
            <person name="de Vries R.P."/>
            <person name="Wiebenga A."/>
            <person name="Stenlid J."/>
            <person name="Eastwood D."/>
            <person name="Grigoriev I.V."/>
            <person name="Berka R.M."/>
            <person name="Blanchette R.A."/>
            <person name="Kersten P."/>
            <person name="Martinez A.T."/>
            <person name="Vicuna R."/>
            <person name="Cullen D."/>
        </authorList>
    </citation>
    <scope>NUCLEOTIDE SEQUENCE [LARGE SCALE GENOMIC DNA]</scope>
    <source>
        <strain evidence="3 4">B</strain>
    </source>
</reference>
<dbReference type="Pfam" id="PF20411">
    <property type="entry name" value="DUF6697"/>
    <property type="match status" value="1"/>
</dbReference>
<dbReference type="OrthoDB" id="3219211at2759"/>
<evidence type="ECO:0000256" key="1">
    <source>
        <dbReference type="SAM" id="MobiDB-lite"/>
    </source>
</evidence>
<evidence type="ECO:0000313" key="4">
    <source>
        <dbReference type="Proteomes" id="UP000016930"/>
    </source>
</evidence>
<keyword evidence="4" id="KW-1185">Reference proteome</keyword>
<organism evidence="3 4">
    <name type="scientific">Ceriporiopsis subvermispora (strain B)</name>
    <name type="common">White-rot fungus</name>
    <name type="synonym">Gelatoporia subvermispora</name>
    <dbReference type="NCBI Taxonomy" id="914234"/>
    <lineage>
        <taxon>Eukaryota</taxon>
        <taxon>Fungi</taxon>
        <taxon>Dikarya</taxon>
        <taxon>Basidiomycota</taxon>
        <taxon>Agaricomycotina</taxon>
        <taxon>Agaricomycetes</taxon>
        <taxon>Polyporales</taxon>
        <taxon>Gelatoporiaceae</taxon>
        <taxon>Gelatoporia</taxon>
    </lineage>
</organism>
<accession>M2R5U1</accession>